<dbReference type="Pfam" id="PF00005">
    <property type="entry name" value="ABC_tran"/>
    <property type="match status" value="1"/>
</dbReference>
<dbReference type="EMBL" id="RHHR01000006">
    <property type="protein sequence ID" value="RNB76556.1"/>
    <property type="molecule type" value="Genomic_DNA"/>
</dbReference>
<dbReference type="AlphaFoldDB" id="A0A3M8CLB3"/>
<name>A0A3M8CLB3_9BACL</name>
<dbReference type="PROSITE" id="PS00211">
    <property type="entry name" value="ABC_TRANSPORTER_1"/>
    <property type="match status" value="1"/>
</dbReference>
<keyword evidence="3 5" id="KW-0067">ATP-binding</keyword>
<keyword evidence="2" id="KW-0547">Nucleotide-binding</keyword>
<reference evidence="5 6" key="1">
    <citation type="submission" date="2018-10" db="EMBL/GenBank/DDBJ databases">
        <title>Phylogenomics of Brevibacillus.</title>
        <authorList>
            <person name="Dunlap C."/>
        </authorList>
    </citation>
    <scope>NUCLEOTIDE SEQUENCE [LARGE SCALE GENOMIC DNA]</scope>
    <source>
        <strain evidence="5 6">JCM 12215</strain>
    </source>
</reference>
<dbReference type="GO" id="GO:0005524">
    <property type="term" value="F:ATP binding"/>
    <property type="evidence" value="ECO:0007669"/>
    <property type="project" value="UniProtKB-KW"/>
</dbReference>
<protein>
    <submittedName>
        <fullName evidence="5">ABC transporter ATP-binding protein</fullName>
    </submittedName>
</protein>
<dbReference type="OrthoDB" id="18967at2"/>
<dbReference type="InterPro" id="IPR003439">
    <property type="entry name" value="ABC_transporter-like_ATP-bd"/>
</dbReference>
<accession>A0A3M8CLB3</accession>
<dbReference type="PROSITE" id="PS50893">
    <property type="entry name" value="ABC_TRANSPORTER_2"/>
    <property type="match status" value="1"/>
</dbReference>
<evidence type="ECO:0000313" key="6">
    <source>
        <dbReference type="Proteomes" id="UP000282028"/>
    </source>
</evidence>
<dbReference type="Proteomes" id="UP000282028">
    <property type="component" value="Unassembled WGS sequence"/>
</dbReference>
<evidence type="ECO:0000256" key="1">
    <source>
        <dbReference type="ARBA" id="ARBA00022448"/>
    </source>
</evidence>
<dbReference type="PANTHER" id="PTHR42788:SF2">
    <property type="entry name" value="ABC TRANSPORTER ATP-BINDING PROTEIN"/>
    <property type="match status" value="1"/>
</dbReference>
<evidence type="ECO:0000259" key="4">
    <source>
        <dbReference type="PROSITE" id="PS50893"/>
    </source>
</evidence>
<dbReference type="CDD" id="cd03293">
    <property type="entry name" value="ABC_NrtD_SsuB_transporters"/>
    <property type="match status" value="1"/>
</dbReference>
<dbReference type="SUPFAM" id="SSF52540">
    <property type="entry name" value="P-loop containing nucleoside triphosphate hydrolases"/>
    <property type="match status" value="1"/>
</dbReference>
<evidence type="ECO:0000313" key="5">
    <source>
        <dbReference type="EMBL" id="RNB76556.1"/>
    </source>
</evidence>
<organism evidence="5 6">
    <name type="scientific">Brevibacillus invocatus</name>
    <dbReference type="NCBI Taxonomy" id="173959"/>
    <lineage>
        <taxon>Bacteria</taxon>
        <taxon>Bacillati</taxon>
        <taxon>Bacillota</taxon>
        <taxon>Bacilli</taxon>
        <taxon>Bacillales</taxon>
        <taxon>Paenibacillaceae</taxon>
        <taxon>Brevibacillus</taxon>
    </lineage>
</organism>
<keyword evidence="6" id="KW-1185">Reference proteome</keyword>
<sequence length="264" mass="29558">MSEQIAFSQVSFSYGTKPILDSFDFFVEKGEFVSLIGPSGIGKSTLFQLAAGLLQPGSGDIRIGKEAVEKRLGKIGYMPQRDLLMPWRTVVENAALPLEIQGMAKRDAQQKVRDELPRYGLQDWADAYPGELSGGMRQRVSFLRALLFGSKIMLLDEPFSALDGITRLEMQEWLLQMWQETGSTMIMITHDIDEAILMANRVILLSGVPITQPFELSVPIEYPRTTASRNLAEFLTVREQIWQLLRQAVRDQGQLQGNGGKAYG</sequence>
<dbReference type="InterPro" id="IPR003593">
    <property type="entry name" value="AAA+_ATPase"/>
</dbReference>
<feature type="domain" description="ABC transporter" evidence="4">
    <location>
        <begin position="5"/>
        <end position="232"/>
    </location>
</feature>
<dbReference type="PANTHER" id="PTHR42788">
    <property type="entry name" value="TAURINE IMPORT ATP-BINDING PROTEIN-RELATED"/>
    <property type="match status" value="1"/>
</dbReference>
<comment type="caution">
    <text evidence="5">The sequence shown here is derived from an EMBL/GenBank/DDBJ whole genome shotgun (WGS) entry which is preliminary data.</text>
</comment>
<dbReference type="SMART" id="SM00382">
    <property type="entry name" value="AAA"/>
    <property type="match status" value="1"/>
</dbReference>
<dbReference type="InterPro" id="IPR017871">
    <property type="entry name" value="ABC_transporter-like_CS"/>
</dbReference>
<dbReference type="InterPro" id="IPR050166">
    <property type="entry name" value="ABC_transporter_ATP-bind"/>
</dbReference>
<dbReference type="GO" id="GO:0016887">
    <property type="term" value="F:ATP hydrolysis activity"/>
    <property type="evidence" value="ECO:0007669"/>
    <property type="project" value="InterPro"/>
</dbReference>
<evidence type="ECO:0000256" key="2">
    <source>
        <dbReference type="ARBA" id="ARBA00022741"/>
    </source>
</evidence>
<proteinExistence type="predicted"/>
<dbReference type="Gene3D" id="3.40.50.300">
    <property type="entry name" value="P-loop containing nucleotide triphosphate hydrolases"/>
    <property type="match status" value="1"/>
</dbReference>
<dbReference type="InterPro" id="IPR027417">
    <property type="entry name" value="P-loop_NTPase"/>
</dbReference>
<dbReference type="RefSeq" id="WP_122907441.1">
    <property type="nucleotide sequence ID" value="NZ_CBCSBE010000023.1"/>
</dbReference>
<keyword evidence="1" id="KW-0813">Transport</keyword>
<evidence type="ECO:0000256" key="3">
    <source>
        <dbReference type="ARBA" id="ARBA00022840"/>
    </source>
</evidence>
<gene>
    <name evidence="5" type="ORF">EDM52_02570</name>
</gene>